<keyword evidence="6" id="KW-0966">Cell projection</keyword>
<protein>
    <recommendedName>
        <fullName evidence="2">Intraflagellar transport protein 122 homolog</fullName>
    </recommendedName>
</protein>
<reference evidence="10" key="1">
    <citation type="submission" date="2022-11" db="UniProtKB">
        <authorList>
            <consortium name="WormBaseParasite"/>
        </authorList>
    </citation>
    <scope>IDENTIFICATION</scope>
</reference>
<feature type="domain" description="IFT122 first beta-propeller" evidence="8">
    <location>
        <begin position="5"/>
        <end position="129"/>
    </location>
</feature>
<dbReference type="SUPFAM" id="SSF50978">
    <property type="entry name" value="WD40 repeat-like"/>
    <property type="match status" value="1"/>
</dbReference>
<dbReference type="PANTHER" id="PTHR12764">
    <property type="entry name" value="WD REPEAT DOMAIN-RELATED"/>
    <property type="match status" value="1"/>
</dbReference>
<dbReference type="InterPro" id="IPR036322">
    <property type="entry name" value="WD40_repeat_dom_sf"/>
</dbReference>
<dbReference type="InterPro" id="IPR001680">
    <property type="entry name" value="WD40_rpt"/>
</dbReference>
<evidence type="ECO:0000256" key="1">
    <source>
        <dbReference type="ARBA" id="ARBA00004138"/>
    </source>
</evidence>
<dbReference type="Gene3D" id="2.130.10.10">
    <property type="entry name" value="YVTN repeat-like/Quinoprotein amine dehydrogenase"/>
    <property type="match status" value="1"/>
</dbReference>
<dbReference type="Pfam" id="PF23381">
    <property type="entry name" value="Beta-prop_IFT122_1st"/>
    <property type="match status" value="1"/>
</dbReference>
<sequence>MLHVGHKGTIYCVAYSFNGEKFASGSADKCVIIWTEQHEGILKYNQYFGQLCSYGFRYGIWMIDQKSVNKQKVSSRICSCAWTRDGHFFALGFFTGQISIRNKSGEEKQRVEKPLGHPPAWTLCFCPNKMDDYNFAVNEIGQLTK</sequence>
<dbReference type="GO" id="GO:1905515">
    <property type="term" value="P:non-motile cilium assembly"/>
    <property type="evidence" value="ECO:0007669"/>
    <property type="project" value="TreeGrafter"/>
</dbReference>
<name>A0A915KSS4_ROMCU</name>
<evidence type="ECO:0000256" key="6">
    <source>
        <dbReference type="ARBA" id="ARBA00023273"/>
    </source>
</evidence>
<dbReference type="WBParaSite" id="nRc.2.0.1.t41944-RA">
    <property type="protein sequence ID" value="nRc.2.0.1.t41944-RA"/>
    <property type="gene ID" value="nRc.2.0.1.g41944"/>
</dbReference>
<dbReference type="Proteomes" id="UP000887565">
    <property type="component" value="Unplaced"/>
</dbReference>
<accession>A0A915KSS4</accession>
<comment type="subcellular location">
    <subcellularLocation>
        <location evidence="1">Cell projection</location>
        <location evidence="1">Cilium</location>
    </subcellularLocation>
</comment>
<keyword evidence="9" id="KW-1185">Reference proteome</keyword>
<dbReference type="InterPro" id="IPR056153">
    <property type="entry name" value="Beta-prop_IFT122_1st"/>
</dbReference>
<evidence type="ECO:0000313" key="10">
    <source>
        <dbReference type="WBParaSite" id="nRc.2.0.1.t41944-RA"/>
    </source>
</evidence>
<dbReference type="PROSITE" id="PS50294">
    <property type="entry name" value="WD_REPEATS_REGION"/>
    <property type="match status" value="1"/>
</dbReference>
<keyword evidence="4" id="KW-0677">Repeat</keyword>
<proteinExistence type="predicted"/>
<evidence type="ECO:0000259" key="8">
    <source>
        <dbReference type="Pfam" id="PF23381"/>
    </source>
</evidence>
<dbReference type="GO" id="GO:0035721">
    <property type="term" value="P:intraciliary retrograde transport"/>
    <property type="evidence" value="ECO:0007669"/>
    <property type="project" value="TreeGrafter"/>
</dbReference>
<dbReference type="GO" id="GO:0061512">
    <property type="term" value="P:protein localization to cilium"/>
    <property type="evidence" value="ECO:0007669"/>
    <property type="project" value="TreeGrafter"/>
</dbReference>
<evidence type="ECO:0000256" key="4">
    <source>
        <dbReference type="ARBA" id="ARBA00022737"/>
    </source>
</evidence>
<dbReference type="SMART" id="SM00320">
    <property type="entry name" value="WD40"/>
    <property type="match status" value="2"/>
</dbReference>
<dbReference type="GO" id="GO:0097730">
    <property type="term" value="C:non-motile cilium"/>
    <property type="evidence" value="ECO:0007669"/>
    <property type="project" value="TreeGrafter"/>
</dbReference>
<evidence type="ECO:0000256" key="3">
    <source>
        <dbReference type="ARBA" id="ARBA00022574"/>
    </source>
</evidence>
<dbReference type="InterPro" id="IPR015943">
    <property type="entry name" value="WD40/YVTN_repeat-like_dom_sf"/>
</dbReference>
<keyword evidence="3 7" id="KW-0853">WD repeat</keyword>
<evidence type="ECO:0000256" key="5">
    <source>
        <dbReference type="ARBA" id="ARBA00023069"/>
    </source>
</evidence>
<keyword evidence="5" id="KW-0969">Cilium</keyword>
<organism evidence="9 10">
    <name type="scientific">Romanomermis culicivorax</name>
    <name type="common">Nematode worm</name>
    <dbReference type="NCBI Taxonomy" id="13658"/>
    <lineage>
        <taxon>Eukaryota</taxon>
        <taxon>Metazoa</taxon>
        <taxon>Ecdysozoa</taxon>
        <taxon>Nematoda</taxon>
        <taxon>Enoplea</taxon>
        <taxon>Dorylaimia</taxon>
        <taxon>Mermithida</taxon>
        <taxon>Mermithoidea</taxon>
        <taxon>Mermithidae</taxon>
        <taxon>Romanomermis</taxon>
    </lineage>
</organism>
<evidence type="ECO:0000256" key="7">
    <source>
        <dbReference type="PROSITE-ProRule" id="PRU00221"/>
    </source>
</evidence>
<dbReference type="OMA" id="RICSCAW"/>
<dbReference type="AlphaFoldDB" id="A0A915KSS4"/>
<dbReference type="PROSITE" id="PS50082">
    <property type="entry name" value="WD_REPEATS_2"/>
    <property type="match status" value="1"/>
</dbReference>
<evidence type="ECO:0000256" key="2">
    <source>
        <dbReference type="ARBA" id="ARBA00019442"/>
    </source>
</evidence>
<evidence type="ECO:0000313" key="9">
    <source>
        <dbReference type="Proteomes" id="UP000887565"/>
    </source>
</evidence>
<feature type="repeat" description="WD" evidence="7">
    <location>
        <begin position="3"/>
        <end position="34"/>
    </location>
</feature>
<dbReference type="InterPro" id="IPR039857">
    <property type="entry name" value="Ift122/121"/>
</dbReference>
<dbReference type="PANTHER" id="PTHR12764:SF4">
    <property type="entry name" value="INTRAFLAGELLAR TRANSPORT PROTEIN 122 HOMOLOG"/>
    <property type="match status" value="1"/>
</dbReference>
<dbReference type="GO" id="GO:0030991">
    <property type="term" value="C:intraciliary transport particle A"/>
    <property type="evidence" value="ECO:0007669"/>
    <property type="project" value="TreeGrafter"/>
</dbReference>